<accession>A0AAE1YGP1</accession>
<dbReference type="InterPro" id="IPR044299">
    <property type="entry name" value="GIS3/ZFP5/ZFP6"/>
</dbReference>
<name>A0AAE1YGP1_9LAMI</name>
<feature type="region of interest" description="Disordered" evidence="2">
    <location>
        <begin position="212"/>
        <end position="231"/>
    </location>
</feature>
<gene>
    <name evidence="4" type="ORF">Salat_1289200</name>
</gene>
<feature type="domain" description="C2H2-type" evidence="3">
    <location>
        <begin position="71"/>
        <end position="98"/>
    </location>
</feature>
<evidence type="ECO:0000313" key="4">
    <source>
        <dbReference type="EMBL" id="KAK4429885.1"/>
    </source>
</evidence>
<evidence type="ECO:0000259" key="3">
    <source>
        <dbReference type="PROSITE" id="PS50157"/>
    </source>
</evidence>
<dbReference type="Proteomes" id="UP001293254">
    <property type="component" value="Unassembled WGS sequence"/>
</dbReference>
<dbReference type="GO" id="GO:0008270">
    <property type="term" value="F:zinc ion binding"/>
    <property type="evidence" value="ECO:0007669"/>
    <property type="project" value="UniProtKB-KW"/>
</dbReference>
<feature type="region of interest" description="Disordered" evidence="2">
    <location>
        <begin position="32"/>
        <end position="63"/>
    </location>
</feature>
<evidence type="ECO:0000313" key="5">
    <source>
        <dbReference type="Proteomes" id="UP001293254"/>
    </source>
</evidence>
<proteinExistence type="predicted"/>
<dbReference type="Pfam" id="PF13912">
    <property type="entry name" value="zf-C2H2_6"/>
    <property type="match status" value="1"/>
</dbReference>
<keyword evidence="1" id="KW-0479">Metal-binding</keyword>
<dbReference type="EMBL" id="JACGWO010000004">
    <property type="protein sequence ID" value="KAK4429885.1"/>
    <property type="molecule type" value="Genomic_DNA"/>
</dbReference>
<reference evidence="4" key="1">
    <citation type="submission" date="2020-06" db="EMBL/GenBank/DDBJ databases">
        <authorList>
            <person name="Li T."/>
            <person name="Hu X."/>
            <person name="Zhang T."/>
            <person name="Song X."/>
            <person name="Zhang H."/>
            <person name="Dai N."/>
            <person name="Sheng W."/>
            <person name="Hou X."/>
            <person name="Wei L."/>
        </authorList>
    </citation>
    <scope>NUCLEOTIDE SEQUENCE</scope>
    <source>
        <strain evidence="4">3651</strain>
        <tissue evidence="4">Leaf</tissue>
    </source>
</reference>
<organism evidence="4 5">
    <name type="scientific">Sesamum alatum</name>
    <dbReference type="NCBI Taxonomy" id="300844"/>
    <lineage>
        <taxon>Eukaryota</taxon>
        <taxon>Viridiplantae</taxon>
        <taxon>Streptophyta</taxon>
        <taxon>Embryophyta</taxon>
        <taxon>Tracheophyta</taxon>
        <taxon>Spermatophyta</taxon>
        <taxon>Magnoliopsida</taxon>
        <taxon>eudicotyledons</taxon>
        <taxon>Gunneridae</taxon>
        <taxon>Pentapetalae</taxon>
        <taxon>asterids</taxon>
        <taxon>lamiids</taxon>
        <taxon>Lamiales</taxon>
        <taxon>Pedaliaceae</taxon>
        <taxon>Sesamum</taxon>
    </lineage>
</organism>
<reference evidence="4" key="2">
    <citation type="journal article" date="2024" name="Plant">
        <title>Genomic evolution and insights into agronomic trait innovations of Sesamum species.</title>
        <authorList>
            <person name="Miao H."/>
            <person name="Wang L."/>
            <person name="Qu L."/>
            <person name="Liu H."/>
            <person name="Sun Y."/>
            <person name="Le M."/>
            <person name="Wang Q."/>
            <person name="Wei S."/>
            <person name="Zheng Y."/>
            <person name="Lin W."/>
            <person name="Duan Y."/>
            <person name="Cao H."/>
            <person name="Xiong S."/>
            <person name="Wang X."/>
            <person name="Wei L."/>
            <person name="Li C."/>
            <person name="Ma Q."/>
            <person name="Ju M."/>
            <person name="Zhao R."/>
            <person name="Li G."/>
            <person name="Mu C."/>
            <person name="Tian Q."/>
            <person name="Mei H."/>
            <person name="Zhang T."/>
            <person name="Gao T."/>
            <person name="Zhang H."/>
        </authorList>
    </citation>
    <scope>NUCLEOTIDE SEQUENCE</scope>
    <source>
        <strain evidence="4">3651</strain>
    </source>
</reference>
<dbReference type="PROSITE" id="PS50157">
    <property type="entry name" value="ZINC_FINGER_C2H2_2"/>
    <property type="match status" value="1"/>
</dbReference>
<dbReference type="GO" id="GO:0005634">
    <property type="term" value="C:nucleus"/>
    <property type="evidence" value="ECO:0007669"/>
    <property type="project" value="TreeGrafter"/>
</dbReference>
<dbReference type="PROSITE" id="PS00028">
    <property type="entry name" value="ZINC_FINGER_C2H2_1"/>
    <property type="match status" value="1"/>
</dbReference>
<keyword evidence="5" id="KW-1185">Reference proteome</keyword>
<dbReference type="SUPFAM" id="SSF57667">
    <property type="entry name" value="beta-beta-alpha zinc fingers"/>
    <property type="match status" value="1"/>
</dbReference>
<keyword evidence="1" id="KW-0862">Zinc</keyword>
<feature type="compositionally biased region" description="Polar residues" evidence="2">
    <location>
        <begin position="216"/>
        <end position="230"/>
    </location>
</feature>
<feature type="compositionally biased region" description="Polar residues" evidence="2">
    <location>
        <begin position="47"/>
        <end position="58"/>
    </location>
</feature>
<sequence>MERNSLSCSQERSSPEKKLKLFGVELEQFDIHETDRDKGFPQEGDESVNSSASSTVTEKPTGELETEDKKFECHYCLKVFANSQALGGHQNAHKKERMRKKRLQLQARKATLNYYIQPFHYNTSQQYSNNKHSYNCYNGSSTTPAWYYDPSCHPPEFSIYDESQINFDVYGSDPGMNSRESSRWHVDLTDYVPLQTNTHTFSLTHVDRSSDKYSRAISNKPSTGPNSSKKICSRKNLDLQLGLSLHSTI</sequence>
<dbReference type="PANTHER" id="PTHR46353:SF5">
    <property type="entry name" value="ZINC FINGER PROTEIN 5"/>
    <property type="match status" value="1"/>
</dbReference>
<dbReference type="GO" id="GO:0010090">
    <property type="term" value="P:trichome morphogenesis"/>
    <property type="evidence" value="ECO:0007669"/>
    <property type="project" value="InterPro"/>
</dbReference>
<dbReference type="GO" id="GO:0009736">
    <property type="term" value="P:cytokinin-activated signaling pathway"/>
    <property type="evidence" value="ECO:0007669"/>
    <property type="project" value="TreeGrafter"/>
</dbReference>
<keyword evidence="1" id="KW-0863">Zinc-finger</keyword>
<dbReference type="GO" id="GO:0009740">
    <property type="term" value="P:gibberellic acid mediated signaling pathway"/>
    <property type="evidence" value="ECO:0007669"/>
    <property type="project" value="TreeGrafter"/>
</dbReference>
<dbReference type="Gene3D" id="3.30.160.60">
    <property type="entry name" value="Classic Zinc Finger"/>
    <property type="match status" value="1"/>
</dbReference>
<dbReference type="InterPro" id="IPR013087">
    <property type="entry name" value="Znf_C2H2_type"/>
</dbReference>
<dbReference type="AlphaFoldDB" id="A0AAE1YGP1"/>
<evidence type="ECO:0000256" key="2">
    <source>
        <dbReference type="SAM" id="MobiDB-lite"/>
    </source>
</evidence>
<evidence type="ECO:0000256" key="1">
    <source>
        <dbReference type="PROSITE-ProRule" id="PRU00042"/>
    </source>
</evidence>
<dbReference type="GO" id="GO:0003700">
    <property type="term" value="F:DNA-binding transcription factor activity"/>
    <property type="evidence" value="ECO:0007669"/>
    <property type="project" value="TreeGrafter"/>
</dbReference>
<comment type="caution">
    <text evidence="4">The sequence shown here is derived from an EMBL/GenBank/DDBJ whole genome shotgun (WGS) entry which is preliminary data.</text>
</comment>
<dbReference type="PANTHER" id="PTHR46353">
    <property type="entry name" value="ZINC FINGER PROTEIN 5"/>
    <property type="match status" value="1"/>
</dbReference>
<dbReference type="InterPro" id="IPR036236">
    <property type="entry name" value="Znf_C2H2_sf"/>
</dbReference>
<protein>
    <submittedName>
        <fullName evidence="4">Zinc finger protein 5</fullName>
    </submittedName>
</protein>
<dbReference type="GO" id="GO:0000976">
    <property type="term" value="F:transcription cis-regulatory region binding"/>
    <property type="evidence" value="ECO:0007669"/>
    <property type="project" value="TreeGrafter"/>
</dbReference>